<protein>
    <recommendedName>
        <fullName evidence="3">Baseplate protein J-like domain-containing protein</fullName>
    </recommendedName>
</protein>
<sequence length="1254" mass="143305">MNKLFDYMRDGVSQSERKLDALLPSYVKIDERSQEDLLLFLSELATQFNYYNFQHEIEGDWSEFLQADVLIMVTAISRLDFTRWQEQHSRIQTALESVAGDAGLHALLAALFNLIFNIANQIASHLHQLRKADQQGLTWTYTDQLIEGITEDVLQMLQYEEQAMQLFTPVTHFRTIQVTDELAANFPSLAKKRAHTPPVFLGYQSLNEVYNRLRKQFYQITSAAQFYLRRRPDELQHHPHIGLMMAFTRLYSHLQDKLNRLTGQHLDYYYRHVLGLQQKPAVPDQVHIFIDAQPQSMPFTVPRGTAMMVETGNGAPPVTYKLNNDLRVSHAQIKTLKSVYVNSYKQISAQGAHVNDIIESQVYAATHPVHSPGDYAPGTLTVDSWSIFGEPQHELAREQRTMQEVDMGVLLASPLLYLTEGKRTIELSLFFEPASFKQLLDYISNFSQVTGKRDTLVMNELLSSAFIISYTTAEGWNTLPKHSIRSSTTAGGTNAFYITIVYDVNAPAAAIYDPALHGGAYQTNYPLLRLLLNNNSAHHPYSFLPLLWLERISIRAKVKGYRSVKLFNNAGPLSPANPFQLFGPQPSTGSFLDMRDSNVFNIYTRTFRVNLEWLELPHVENGFDEYYAAYEAGMTNESFVAGISAFDGGQLQPERNQQQQLQLFSTYRDEEGRIRLSDKSTLTNIDLKKINFHNRPLLDKEPFIADGFYNDGAVRLELAGPKDAFGHRTYVRLFPEILTHNAGRWVKKKPIPNMPYTPLVKSISIDYVLEQAEILKPEKAEDPSPSLQLFHLYPFGHRKVYPSSVQGDFSLLPTFDDKASMYIGLDGMRPQEEISILFQLEEKHRNHTRITKAPKLHWSYLANDRWEPFNKSQMLADTTQLFINSGIITLKMPSANSYGNTRLDQRLQWIRLSSVEEMEFRPMVKGIFVNAGIACREQSDTIVSTTLPAMSIKAFQQEMKGVQRVWQLFPSFGGRPAETKEEYYVRVSERLRHKNRPLTSMDIIQLILEAFPEILIVKCVSNISYADVLLVAVPKPANNGRYENMEPHVDIATLYRINKFLKKLLPPFINVHIHHPVYEKVKIVCDVCFVEDISNIDTSYYLNRLQQDISQYLSPWLFDTTPEVTMGGAMYTADMLSFIKKLPYVSYVTGFSMVHFFEEMDEDGNYINCMLDTAASNVEYVRASSAEAVLIPAPHHSIQVVREWDYREPAPIGISGVIAGEEMIVGQHERTEYKGDDDSYYTDGEIISLTIHPK</sequence>
<accession>A0A6B9ZC15</accession>
<dbReference type="AlphaFoldDB" id="A0A6B9ZC15"/>
<evidence type="ECO:0000313" key="1">
    <source>
        <dbReference type="EMBL" id="QHS58854.1"/>
    </source>
</evidence>
<dbReference type="EMBL" id="CP048113">
    <property type="protein sequence ID" value="QHS58854.1"/>
    <property type="molecule type" value="Genomic_DNA"/>
</dbReference>
<dbReference type="Proteomes" id="UP000476411">
    <property type="component" value="Chromosome"/>
</dbReference>
<gene>
    <name evidence="1" type="ORF">GWR21_04320</name>
</gene>
<name>A0A6B9ZC15_9BACT</name>
<dbReference type="KEGG" id="chih:GWR21_04320"/>
<organism evidence="1 2">
    <name type="scientific">Chitinophaga agri</name>
    <dbReference type="NCBI Taxonomy" id="2703787"/>
    <lineage>
        <taxon>Bacteria</taxon>
        <taxon>Pseudomonadati</taxon>
        <taxon>Bacteroidota</taxon>
        <taxon>Chitinophagia</taxon>
        <taxon>Chitinophagales</taxon>
        <taxon>Chitinophagaceae</taxon>
        <taxon>Chitinophaga</taxon>
    </lineage>
</organism>
<keyword evidence="2" id="KW-1185">Reference proteome</keyword>
<proteinExistence type="predicted"/>
<dbReference type="RefSeq" id="WP_162330557.1">
    <property type="nucleotide sequence ID" value="NZ_CP048113.1"/>
</dbReference>
<evidence type="ECO:0000313" key="2">
    <source>
        <dbReference type="Proteomes" id="UP000476411"/>
    </source>
</evidence>
<evidence type="ECO:0008006" key="3">
    <source>
        <dbReference type="Google" id="ProtNLM"/>
    </source>
</evidence>
<reference evidence="1 2" key="1">
    <citation type="submission" date="2020-01" db="EMBL/GenBank/DDBJ databases">
        <title>Complete genome sequence of Chitinophaga sp. H33E-04 isolated from quinoa roots.</title>
        <authorList>
            <person name="Weon H.-Y."/>
            <person name="Lee S.A."/>
        </authorList>
    </citation>
    <scope>NUCLEOTIDE SEQUENCE [LARGE SCALE GENOMIC DNA]</scope>
    <source>
        <strain evidence="1 2">H33E-04</strain>
    </source>
</reference>